<evidence type="ECO:0000256" key="1">
    <source>
        <dbReference type="ARBA" id="ARBA00023015"/>
    </source>
</evidence>
<dbReference type="InterPro" id="IPR036388">
    <property type="entry name" value="WH-like_DNA-bd_sf"/>
</dbReference>
<dbReference type="Proteomes" id="UP001596505">
    <property type="component" value="Unassembled WGS sequence"/>
</dbReference>
<dbReference type="SMART" id="SM00866">
    <property type="entry name" value="UTRA"/>
    <property type="match status" value="1"/>
</dbReference>
<dbReference type="PROSITE" id="PS50949">
    <property type="entry name" value="HTH_GNTR"/>
    <property type="match status" value="1"/>
</dbReference>
<evidence type="ECO:0000256" key="2">
    <source>
        <dbReference type="ARBA" id="ARBA00023125"/>
    </source>
</evidence>
<accession>A0ABW2PVM1</accession>
<feature type="domain" description="HTH gntR-type" evidence="4">
    <location>
        <begin position="8"/>
        <end position="76"/>
    </location>
</feature>
<keyword evidence="6" id="KW-1185">Reference proteome</keyword>
<dbReference type="SUPFAM" id="SSF64288">
    <property type="entry name" value="Chorismate lyase-like"/>
    <property type="match status" value="1"/>
</dbReference>
<protein>
    <submittedName>
        <fullName evidence="5">GntR family transcriptional regulator</fullName>
    </submittedName>
</protein>
<organism evidence="5 6">
    <name type="scientific">Scopulibacillus cellulosilyticus</name>
    <dbReference type="NCBI Taxonomy" id="2665665"/>
    <lineage>
        <taxon>Bacteria</taxon>
        <taxon>Bacillati</taxon>
        <taxon>Bacillota</taxon>
        <taxon>Bacilli</taxon>
        <taxon>Bacillales</taxon>
        <taxon>Sporolactobacillaceae</taxon>
        <taxon>Scopulibacillus</taxon>
    </lineage>
</organism>
<dbReference type="EMBL" id="JBHTCO010000012">
    <property type="protein sequence ID" value="MFC7393402.1"/>
    <property type="molecule type" value="Genomic_DNA"/>
</dbReference>
<dbReference type="InterPro" id="IPR036390">
    <property type="entry name" value="WH_DNA-bd_sf"/>
</dbReference>
<dbReference type="RefSeq" id="WP_380965891.1">
    <property type="nucleotide sequence ID" value="NZ_JBHTCO010000012.1"/>
</dbReference>
<comment type="caution">
    <text evidence="5">The sequence shown here is derived from an EMBL/GenBank/DDBJ whole genome shotgun (WGS) entry which is preliminary data.</text>
</comment>
<dbReference type="PANTHER" id="PTHR44846">
    <property type="entry name" value="MANNOSYL-D-GLYCERATE TRANSPORT/METABOLISM SYSTEM REPRESSOR MNGR-RELATED"/>
    <property type="match status" value="1"/>
</dbReference>
<dbReference type="SMART" id="SM00345">
    <property type="entry name" value="HTH_GNTR"/>
    <property type="match status" value="1"/>
</dbReference>
<dbReference type="InterPro" id="IPR028978">
    <property type="entry name" value="Chorismate_lyase_/UTRA_dom_sf"/>
</dbReference>
<dbReference type="InterPro" id="IPR050679">
    <property type="entry name" value="Bact_HTH_transcr_reg"/>
</dbReference>
<keyword evidence="1" id="KW-0805">Transcription regulation</keyword>
<dbReference type="PRINTS" id="PR00035">
    <property type="entry name" value="HTHGNTR"/>
</dbReference>
<dbReference type="Pfam" id="PF07702">
    <property type="entry name" value="UTRA"/>
    <property type="match status" value="1"/>
</dbReference>
<evidence type="ECO:0000313" key="5">
    <source>
        <dbReference type="EMBL" id="MFC7393402.1"/>
    </source>
</evidence>
<dbReference type="SUPFAM" id="SSF46785">
    <property type="entry name" value="Winged helix' DNA-binding domain"/>
    <property type="match status" value="1"/>
</dbReference>
<dbReference type="Gene3D" id="1.10.10.10">
    <property type="entry name" value="Winged helix-like DNA-binding domain superfamily/Winged helix DNA-binding domain"/>
    <property type="match status" value="1"/>
</dbReference>
<dbReference type="Pfam" id="PF00392">
    <property type="entry name" value="GntR"/>
    <property type="match status" value="1"/>
</dbReference>
<reference evidence="6" key="1">
    <citation type="journal article" date="2019" name="Int. J. Syst. Evol. Microbiol.">
        <title>The Global Catalogue of Microorganisms (GCM) 10K type strain sequencing project: providing services to taxonomists for standard genome sequencing and annotation.</title>
        <authorList>
            <consortium name="The Broad Institute Genomics Platform"/>
            <consortium name="The Broad Institute Genome Sequencing Center for Infectious Disease"/>
            <person name="Wu L."/>
            <person name="Ma J."/>
        </authorList>
    </citation>
    <scope>NUCLEOTIDE SEQUENCE [LARGE SCALE GENOMIC DNA]</scope>
    <source>
        <strain evidence="6">CGMCC 1.16305</strain>
    </source>
</reference>
<dbReference type="Gene3D" id="3.40.1410.10">
    <property type="entry name" value="Chorismate lyase-like"/>
    <property type="match status" value="1"/>
</dbReference>
<evidence type="ECO:0000313" key="6">
    <source>
        <dbReference type="Proteomes" id="UP001596505"/>
    </source>
</evidence>
<dbReference type="InterPro" id="IPR011663">
    <property type="entry name" value="UTRA"/>
</dbReference>
<evidence type="ECO:0000259" key="4">
    <source>
        <dbReference type="PROSITE" id="PS50949"/>
    </source>
</evidence>
<keyword evidence="2" id="KW-0238">DNA-binding</keyword>
<sequence length="241" mass="28131">MIDRESPVPIYYQIEEYIKQLIETEALNPGDAIPSEREFTEQFKVSRMTVRQAITNLVNEGYLFRQKGKGTYVSKQKIEQTLQGLTGFTEDMKKRGMKPDSKILDFKLIPADLKVAKQLYINEHDPIYEIKRIRLADDLPMALEMSYLPANLIKGLTEEIVNSSLYEYIEDNLQLKIDYATQEIESSLSHEDEAKLLDIPKNVPILLIQRQTFLDNGQPFELVKSKYRGDRYKFVIDMKRR</sequence>
<keyword evidence="3" id="KW-0804">Transcription</keyword>
<dbReference type="PANTHER" id="PTHR44846:SF1">
    <property type="entry name" value="MANNOSYL-D-GLYCERATE TRANSPORT_METABOLISM SYSTEM REPRESSOR MNGR-RELATED"/>
    <property type="match status" value="1"/>
</dbReference>
<dbReference type="CDD" id="cd07377">
    <property type="entry name" value="WHTH_GntR"/>
    <property type="match status" value="1"/>
</dbReference>
<dbReference type="InterPro" id="IPR000524">
    <property type="entry name" value="Tscrpt_reg_HTH_GntR"/>
</dbReference>
<gene>
    <name evidence="5" type="ORF">ACFQRG_10585</name>
</gene>
<proteinExistence type="predicted"/>
<evidence type="ECO:0000256" key="3">
    <source>
        <dbReference type="ARBA" id="ARBA00023163"/>
    </source>
</evidence>
<name>A0ABW2PVM1_9BACL</name>